<proteinExistence type="predicted"/>
<name>A0A916WUQ1_9HYPH</name>
<dbReference type="InterPro" id="IPR001638">
    <property type="entry name" value="Solute-binding_3/MltF_N"/>
</dbReference>
<comment type="caution">
    <text evidence="2">The sequence shown here is derived from an EMBL/GenBank/DDBJ whole genome shotgun (WGS) entry which is preliminary data.</text>
</comment>
<organism evidence="2 3">
    <name type="scientific">Roseibium aquae</name>
    <dbReference type="NCBI Taxonomy" id="1323746"/>
    <lineage>
        <taxon>Bacteria</taxon>
        <taxon>Pseudomonadati</taxon>
        <taxon>Pseudomonadota</taxon>
        <taxon>Alphaproteobacteria</taxon>
        <taxon>Hyphomicrobiales</taxon>
        <taxon>Stappiaceae</taxon>
        <taxon>Roseibium</taxon>
    </lineage>
</organism>
<dbReference type="SMART" id="SM00062">
    <property type="entry name" value="PBPb"/>
    <property type="match status" value="1"/>
</dbReference>
<evidence type="ECO:0000313" key="3">
    <source>
        <dbReference type="Proteomes" id="UP000605148"/>
    </source>
</evidence>
<gene>
    <name evidence="2" type="ORF">GCM10011316_04730</name>
</gene>
<dbReference type="PANTHER" id="PTHR38834:SF3">
    <property type="entry name" value="SOLUTE-BINDING PROTEIN FAMILY 3_N-TERMINAL DOMAIN-CONTAINING PROTEIN"/>
    <property type="match status" value="1"/>
</dbReference>
<dbReference type="Pfam" id="PF00497">
    <property type="entry name" value="SBP_bac_3"/>
    <property type="match status" value="1"/>
</dbReference>
<accession>A0A916WUQ1</accession>
<dbReference type="SUPFAM" id="SSF53850">
    <property type="entry name" value="Periplasmic binding protein-like II"/>
    <property type="match status" value="1"/>
</dbReference>
<reference evidence="2" key="2">
    <citation type="submission" date="2020-09" db="EMBL/GenBank/DDBJ databases">
        <authorList>
            <person name="Sun Q."/>
            <person name="Zhou Y."/>
        </authorList>
    </citation>
    <scope>NUCLEOTIDE SEQUENCE</scope>
    <source>
        <strain evidence="2">CGMCC 1.12426</strain>
    </source>
</reference>
<dbReference type="EMBL" id="BMFA01000001">
    <property type="protein sequence ID" value="GGB35630.1"/>
    <property type="molecule type" value="Genomic_DNA"/>
</dbReference>
<feature type="domain" description="Solute-binding protein family 3/N-terminal" evidence="1">
    <location>
        <begin position="33"/>
        <end position="256"/>
    </location>
</feature>
<dbReference type="PANTHER" id="PTHR38834">
    <property type="entry name" value="PERIPLASMIC SUBSTRATE BINDING PROTEIN FAMILY 3"/>
    <property type="match status" value="1"/>
</dbReference>
<evidence type="ECO:0000313" key="2">
    <source>
        <dbReference type="EMBL" id="GGB35630.1"/>
    </source>
</evidence>
<evidence type="ECO:0000259" key="1">
    <source>
        <dbReference type="SMART" id="SM00062"/>
    </source>
</evidence>
<dbReference type="Proteomes" id="UP000605148">
    <property type="component" value="Unassembled WGS sequence"/>
</dbReference>
<reference evidence="2" key="1">
    <citation type="journal article" date="2014" name="Int. J. Syst. Evol. Microbiol.">
        <title>Complete genome sequence of Corynebacterium casei LMG S-19264T (=DSM 44701T), isolated from a smear-ripened cheese.</title>
        <authorList>
            <consortium name="US DOE Joint Genome Institute (JGI-PGF)"/>
            <person name="Walter F."/>
            <person name="Albersmeier A."/>
            <person name="Kalinowski J."/>
            <person name="Ruckert C."/>
        </authorList>
    </citation>
    <scope>NUCLEOTIDE SEQUENCE</scope>
    <source>
        <strain evidence="2">CGMCC 1.12426</strain>
    </source>
</reference>
<dbReference type="RefSeq" id="WP_172971951.1">
    <property type="nucleotide sequence ID" value="NZ_BMFA01000001.1"/>
</dbReference>
<keyword evidence="3" id="KW-1185">Reference proteome</keyword>
<protein>
    <submittedName>
        <fullName evidence="2">ABC transporter substrate-binding protein</fullName>
    </submittedName>
</protein>
<dbReference type="AlphaFoldDB" id="A0A916WUQ1"/>
<sequence>MLAHRLAARFAGSALAIVLLGLSGFVHAPLASEFRLITSPWPPSSFWDQAGNPAGIAVDVVEALKKRVGVDTPIEIIPWARGYLTAQKNPNVMLFTAARTQERQEAGFTFIGPVIMWSHILWSRAQGPVAATDLDDMRAMNATAAAVRGSWQADYIADAGLTLVETDDHAMGARMLLAGRVDFWLTSALQAAAVLEEIGQKPADVVPVVSVRQAPTYLMVSDGSDPETLSKWQEAFSQFQASREAVRIAEDWSARLNIELTYKPDIGFVGAAMAADGSGL</sequence>
<dbReference type="Gene3D" id="3.40.190.10">
    <property type="entry name" value="Periplasmic binding protein-like II"/>
    <property type="match status" value="2"/>
</dbReference>